<evidence type="ECO:0000313" key="4">
    <source>
        <dbReference type="Proteomes" id="UP001158045"/>
    </source>
</evidence>
<sequence>MKFEPKQIIKSIGMLLLLALLSVAITMLLMRLSPLALFCSIFLIFFISLAGTYVHVLRMIAVVDRSILNLEKRIKLNYDHDIIKPKKKPFRKFQNFDILFSHYDEAINKTLIEQEEIEIKLKELERINIFKNHTLDTLLKVNHLFLNLNDSNDYYDMILKSAIEVIENASKGSLLLYNTNTKTYEYQTCVGYDLETLQKVTMTLEETFLYKNSAGNNENPMIINNIREFDLDSLDDERMNNIEEAGGLEIEAVLSAPIVIDGQIFAIINIDSEIPHAFDEIDLQLIHFFASQIAIALKNKYLVDETVNMSRYDKLTGAYNRNYFEKLLTAHREHALESLEPYAIVLCDLNYLKLINDSFGHSAGDAILMEFSHMITSSIRESDVLSRIGGDEFVILLRNISLIHAEEKMSQVFEKLKDHRIEYQGNDLPVSFSYGISASPDDSMIYDILVKIADIRMYKFKEKFKSENPKLLSLINTM</sequence>
<evidence type="ECO:0000259" key="2">
    <source>
        <dbReference type="PROSITE" id="PS50887"/>
    </source>
</evidence>
<dbReference type="SUPFAM" id="SSF55781">
    <property type="entry name" value="GAF domain-like"/>
    <property type="match status" value="1"/>
</dbReference>
<dbReference type="SMART" id="SM00267">
    <property type="entry name" value="GGDEF"/>
    <property type="match status" value="1"/>
</dbReference>
<evidence type="ECO:0000313" key="3">
    <source>
        <dbReference type="EMBL" id="MDH8679600.1"/>
    </source>
</evidence>
<proteinExistence type="predicted"/>
<protein>
    <submittedName>
        <fullName evidence="3">Sensor domain-containing diguanylate cyclase</fullName>
        <ecNumber evidence="3">2.7.7.65</ecNumber>
    </submittedName>
</protein>
<keyword evidence="1" id="KW-1133">Transmembrane helix</keyword>
<gene>
    <name evidence="3" type="ORF">QE109_15680</name>
</gene>
<dbReference type="Pfam" id="PF00990">
    <property type="entry name" value="GGDEF"/>
    <property type="match status" value="1"/>
</dbReference>
<dbReference type="InterPro" id="IPR029016">
    <property type="entry name" value="GAF-like_dom_sf"/>
</dbReference>
<dbReference type="Proteomes" id="UP001158045">
    <property type="component" value="Unassembled WGS sequence"/>
</dbReference>
<dbReference type="PANTHER" id="PTHR45138">
    <property type="entry name" value="REGULATORY COMPONENTS OF SENSORY TRANSDUCTION SYSTEM"/>
    <property type="match status" value="1"/>
</dbReference>
<keyword evidence="1" id="KW-0472">Membrane</keyword>
<feature type="domain" description="GGDEF" evidence="2">
    <location>
        <begin position="340"/>
        <end position="475"/>
    </location>
</feature>
<dbReference type="InterPro" id="IPR043128">
    <property type="entry name" value="Rev_trsase/Diguanyl_cyclase"/>
</dbReference>
<dbReference type="GO" id="GO:0052621">
    <property type="term" value="F:diguanylate cyclase activity"/>
    <property type="evidence" value="ECO:0007669"/>
    <property type="project" value="UniProtKB-EC"/>
</dbReference>
<organism evidence="3 4">
    <name type="scientific">Fusibacter bizertensis</name>
    <dbReference type="NCBI Taxonomy" id="1488331"/>
    <lineage>
        <taxon>Bacteria</taxon>
        <taxon>Bacillati</taxon>
        <taxon>Bacillota</taxon>
        <taxon>Clostridia</taxon>
        <taxon>Eubacteriales</taxon>
        <taxon>Eubacteriales Family XII. Incertae Sedis</taxon>
        <taxon>Fusibacter</taxon>
    </lineage>
</organism>
<reference evidence="3 4" key="1">
    <citation type="submission" date="2023-04" db="EMBL/GenBank/DDBJ databases">
        <title>Fusibacter bizertensis strain WBS, isolated from littoral bottom sediments of the Arctic seas - biochemical and genomic analysis.</title>
        <authorList>
            <person name="Brioukhanov A.L."/>
        </authorList>
    </citation>
    <scope>NUCLEOTIDE SEQUENCE [LARGE SCALE GENOMIC DNA]</scope>
    <source>
        <strain evidence="3 4">WBS</strain>
    </source>
</reference>
<feature type="transmembrane region" description="Helical" evidence="1">
    <location>
        <begin position="35"/>
        <end position="56"/>
    </location>
</feature>
<accession>A0ABT6NGY1</accession>
<dbReference type="EMBL" id="JARYZI010000014">
    <property type="protein sequence ID" value="MDH8679600.1"/>
    <property type="molecule type" value="Genomic_DNA"/>
</dbReference>
<dbReference type="EC" id="2.7.7.65" evidence="3"/>
<dbReference type="InterPro" id="IPR003018">
    <property type="entry name" value="GAF"/>
</dbReference>
<dbReference type="InterPro" id="IPR050469">
    <property type="entry name" value="Diguanylate_Cyclase"/>
</dbReference>
<dbReference type="PROSITE" id="PS50887">
    <property type="entry name" value="GGDEF"/>
    <property type="match status" value="1"/>
</dbReference>
<keyword evidence="1" id="KW-0812">Transmembrane</keyword>
<dbReference type="RefSeq" id="WP_281095497.1">
    <property type="nucleotide sequence ID" value="NZ_JARYZI010000014.1"/>
</dbReference>
<feature type="transmembrane region" description="Helical" evidence="1">
    <location>
        <begin position="12"/>
        <end position="29"/>
    </location>
</feature>
<dbReference type="CDD" id="cd01949">
    <property type="entry name" value="GGDEF"/>
    <property type="match status" value="1"/>
</dbReference>
<keyword evidence="3" id="KW-0808">Transferase</keyword>
<dbReference type="InterPro" id="IPR000160">
    <property type="entry name" value="GGDEF_dom"/>
</dbReference>
<dbReference type="InterPro" id="IPR029787">
    <property type="entry name" value="Nucleotide_cyclase"/>
</dbReference>
<dbReference type="NCBIfam" id="TIGR00254">
    <property type="entry name" value="GGDEF"/>
    <property type="match status" value="1"/>
</dbReference>
<dbReference type="PANTHER" id="PTHR45138:SF6">
    <property type="entry name" value="DIGUANYLATE CYCLASE DGCN"/>
    <property type="match status" value="1"/>
</dbReference>
<name>A0ABT6NGY1_9FIRM</name>
<dbReference type="Gene3D" id="3.30.450.40">
    <property type="match status" value="1"/>
</dbReference>
<dbReference type="Gene3D" id="3.30.70.270">
    <property type="match status" value="1"/>
</dbReference>
<keyword evidence="3" id="KW-0548">Nucleotidyltransferase</keyword>
<dbReference type="Pfam" id="PF13185">
    <property type="entry name" value="GAF_2"/>
    <property type="match status" value="1"/>
</dbReference>
<evidence type="ECO:0000256" key="1">
    <source>
        <dbReference type="SAM" id="Phobius"/>
    </source>
</evidence>
<keyword evidence="4" id="KW-1185">Reference proteome</keyword>
<dbReference type="SUPFAM" id="SSF55073">
    <property type="entry name" value="Nucleotide cyclase"/>
    <property type="match status" value="1"/>
</dbReference>
<comment type="caution">
    <text evidence="3">The sequence shown here is derived from an EMBL/GenBank/DDBJ whole genome shotgun (WGS) entry which is preliminary data.</text>
</comment>